<dbReference type="RefSeq" id="WP_011963412.1">
    <property type="nucleotide sequence ID" value="NC_009613.3"/>
</dbReference>
<dbReference type="Proteomes" id="UP000006394">
    <property type="component" value="Chromosome"/>
</dbReference>
<dbReference type="EMBL" id="AM398681">
    <property type="protein sequence ID" value="CAL43363.1"/>
    <property type="molecule type" value="Genomic_DNA"/>
</dbReference>
<dbReference type="GO" id="GO:0005737">
    <property type="term" value="C:cytoplasm"/>
    <property type="evidence" value="ECO:0007669"/>
    <property type="project" value="TreeGrafter"/>
</dbReference>
<dbReference type="GO" id="GO:0016791">
    <property type="term" value="F:phosphatase activity"/>
    <property type="evidence" value="ECO:0007669"/>
    <property type="project" value="TreeGrafter"/>
</dbReference>
<dbReference type="InterPro" id="IPR029052">
    <property type="entry name" value="Metallo-depent_PP-like"/>
</dbReference>
<evidence type="ECO:0000259" key="1">
    <source>
        <dbReference type="Pfam" id="PF00149"/>
    </source>
</evidence>
<dbReference type="InterPro" id="IPR050126">
    <property type="entry name" value="Ap4A_hydrolase"/>
</dbReference>
<dbReference type="Gene3D" id="3.60.21.10">
    <property type="match status" value="1"/>
</dbReference>
<dbReference type="PANTHER" id="PTHR42850">
    <property type="entry name" value="METALLOPHOSPHOESTERASE"/>
    <property type="match status" value="1"/>
</dbReference>
<evidence type="ECO:0000313" key="3">
    <source>
        <dbReference type="Proteomes" id="UP000006394"/>
    </source>
</evidence>
<dbReference type="HOGENOM" id="CLU_074761_1_1_10"/>
<dbReference type="STRING" id="402612.FP1280"/>
<name>A6GZ40_FLAPJ</name>
<dbReference type="AlphaFoldDB" id="A6GZ40"/>
<keyword evidence="3" id="KW-1185">Reference proteome</keyword>
<feature type="domain" description="Calcineurin-like phosphoesterase" evidence="1">
    <location>
        <begin position="3"/>
        <end position="128"/>
    </location>
</feature>
<dbReference type="PATRIC" id="fig|402612.5.peg.1297"/>
<dbReference type="EnsemblBacteria" id="CAL43363">
    <property type="protein sequence ID" value="CAL43363"/>
    <property type="gene ID" value="FP1280"/>
</dbReference>
<organism evidence="2 3">
    <name type="scientific">Flavobacterium psychrophilum (strain ATCC 49511 / DSM 21280 / CIP 103535 / JIP02/86)</name>
    <dbReference type="NCBI Taxonomy" id="402612"/>
    <lineage>
        <taxon>Bacteria</taxon>
        <taxon>Pseudomonadati</taxon>
        <taxon>Bacteroidota</taxon>
        <taxon>Flavobacteriia</taxon>
        <taxon>Flavobacteriales</taxon>
        <taxon>Flavobacteriaceae</taxon>
        <taxon>Flavobacterium</taxon>
    </lineage>
</organism>
<evidence type="ECO:0000313" key="2">
    <source>
        <dbReference type="EMBL" id="CAL43363.1"/>
    </source>
</evidence>
<reference evidence="2 3" key="1">
    <citation type="journal article" date="2007" name="Nat. Biotechnol.">
        <title>Complete genome sequence of the fish pathogen Flavobacterium psychrophilum.</title>
        <authorList>
            <person name="Duchaud E."/>
            <person name="Boussaha M."/>
            <person name="Loux V."/>
            <person name="Bernardet J.F."/>
            <person name="Michel C."/>
            <person name="Kerouault B."/>
            <person name="Mondot S."/>
            <person name="Nicolas P."/>
            <person name="Bossy R."/>
            <person name="Caron C."/>
            <person name="Bessieres P."/>
            <person name="Gibrat J.F."/>
            <person name="Claverol S."/>
            <person name="Dumetz F."/>
            <person name="Le Henaff M."/>
            <person name="Benmansour A."/>
        </authorList>
    </citation>
    <scope>NUCLEOTIDE SEQUENCE [LARGE SCALE GENOMIC DNA]</scope>
    <source>
        <strain evidence="3">ATCC 49511 / DSM 21280 / CIP 103535 / JIP02/86</strain>
    </source>
</reference>
<protein>
    <recommendedName>
        <fullName evidence="1">Calcineurin-like phosphoesterase domain-containing protein</fullName>
    </recommendedName>
</protein>
<accession>A6GZ40</accession>
<dbReference type="KEGG" id="fps:FP1280"/>
<dbReference type="SUPFAM" id="SSF56300">
    <property type="entry name" value="Metallo-dependent phosphatases"/>
    <property type="match status" value="1"/>
</dbReference>
<dbReference type="eggNOG" id="COG0639">
    <property type="taxonomic scope" value="Bacteria"/>
</dbReference>
<dbReference type="Pfam" id="PF00149">
    <property type="entry name" value="Metallophos"/>
    <property type="match status" value="1"/>
</dbReference>
<dbReference type="OrthoDB" id="9813918at2"/>
<proteinExistence type="predicted"/>
<dbReference type="InterPro" id="IPR004843">
    <property type="entry name" value="Calcineurin-like_PHP"/>
</dbReference>
<dbReference type="PANTHER" id="PTHR42850:SF2">
    <property type="entry name" value="BLL5683 PROTEIN"/>
    <property type="match status" value="1"/>
</dbReference>
<sequence>MILTIFGDVHGNLVALEKMFEIEKAQTDFFVCHGDVVNYGPWTKECIEFLKNIQNVKLLKGNHEKYFIDGNYDGTNIVAKAFFNHCFVNFDDELVRIISEYENDFQVNEFSIQHTINNQYVFADTNLSNLQIDRNYIIGHSHQQFELEKDNFKIYNTGSLGQNRQFINQSCYLKLDTETGKLELKNFLHNIDLVINQMKSARYPQICIDYYLLKNRI</sequence>
<gene>
    <name evidence="2" type="ordered locus">FP1280</name>
</gene>